<evidence type="ECO:0000313" key="2">
    <source>
        <dbReference type="EMBL" id="KAG9448030.1"/>
    </source>
</evidence>
<dbReference type="Proteomes" id="UP000825729">
    <property type="component" value="Unassembled WGS sequence"/>
</dbReference>
<comment type="caution">
    <text evidence="2">The sequence shown here is derived from an EMBL/GenBank/DDBJ whole genome shotgun (WGS) entry which is preliminary data.</text>
</comment>
<reference evidence="2 3" key="1">
    <citation type="submission" date="2021-07" db="EMBL/GenBank/DDBJ databases">
        <title>The Aristolochia fimbriata genome: insights into angiosperm evolution, floral development and chemical biosynthesis.</title>
        <authorList>
            <person name="Jiao Y."/>
        </authorList>
    </citation>
    <scope>NUCLEOTIDE SEQUENCE [LARGE SCALE GENOMIC DNA]</scope>
    <source>
        <strain evidence="2">IBCAS-2021</strain>
        <tissue evidence="2">Leaf</tissue>
    </source>
</reference>
<keyword evidence="3" id="KW-1185">Reference proteome</keyword>
<evidence type="ECO:0000256" key="1">
    <source>
        <dbReference type="SAM" id="MobiDB-lite"/>
    </source>
</evidence>
<gene>
    <name evidence="2" type="ORF">H6P81_014158</name>
</gene>
<dbReference type="InterPro" id="IPR011990">
    <property type="entry name" value="TPR-like_helical_dom_sf"/>
</dbReference>
<feature type="region of interest" description="Disordered" evidence="1">
    <location>
        <begin position="269"/>
        <end position="291"/>
    </location>
</feature>
<dbReference type="Gene3D" id="1.25.40.10">
    <property type="entry name" value="Tetratricopeptide repeat domain"/>
    <property type="match status" value="1"/>
</dbReference>
<dbReference type="PANTHER" id="PTHR36350">
    <property type="entry name" value="TRANSMEMBRANE PROTEIN"/>
    <property type="match status" value="1"/>
</dbReference>
<dbReference type="PANTHER" id="PTHR36350:SF2">
    <property type="entry name" value="PROTEIN, PUTATIVE-RELATED"/>
    <property type="match status" value="1"/>
</dbReference>
<accession>A0AAV7EIV1</accession>
<evidence type="ECO:0000313" key="3">
    <source>
        <dbReference type="Proteomes" id="UP000825729"/>
    </source>
</evidence>
<organism evidence="2 3">
    <name type="scientific">Aristolochia fimbriata</name>
    <name type="common">White veined hardy Dutchman's pipe vine</name>
    <dbReference type="NCBI Taxonomy" id="158543"/>
    <lineage>
        <taxon>Eukaryota</taxon>
        <taxon>Viridiplantae</taxon>
        <taxon>Streptophyta</taxon>
        <taxon>Embryophyta</taxon>
        <taxon>Tracheophyta</taxon>
        <taxon>Spermatophyta</taxon>
        <taxon>Magnoliopsida</taxon>
        <taxon>Magnoliidae</taxon>
        <taxon>Piperales</taxon>
        <taxon>Aristolochiaceae</taxon>
        <taxon>Aristolochia</taxon>
    </lineage>
</organism>
<name>A0AAV7EIV1_ARIFI</name>
<proteinExistence type="predicted"/>
<protein>
    <submittedName>
        <fullName evidence="2">Uncharacterized protein</fullName>
    </submittedName>
</protein>
<feature type="compositionally biased region" description="Basic and acidic residues" evidence="1">
    <location>
        <begin position="270"/>
        <end position="279"/>
    </location>
</feature>
<sequence length="291" mass="32327">MAAPICSTQNHINGLQAPRFLVIGSGLKPFQITKSIAFGNPSVIRTGDGHSSPRPARSLVVKNRQSNVTGGSSNEPAFINPTTPVATYTRLFKENTFLDPYLPVAPIDKRVYLSQVPQIRKVALQLMKSGKMDEAERMLRVWCDFSEDKYPLQTLLVEALIYQGKYEEANKLCAVSEVGPSDARPLLKAVAYAMLSEDLLKEAARIEELSQAYEVEAQKWWETFSKHLTVDEDASSALGEHLSLDPDLSAAKLREYSLALNQRIKAYTGAKKEEKEARGNKVPITKQYPNA</sequence>
<dbReference type="AlphaFoldDB" id="A0AAV7EIV1"/>
<dbReference type="EMBL" id="JAINDJ010000005">
    <property type="protein sequence ID" value="KAG9448030.1"/>
    <property type="molecule type" value="Genomic_DNA"/>
</dbReference>